<keyword evidence="5" id="KW-1133">Transmembrane helix</keyword>
<dbReference type="SUPFAM" id="SSF103473">
    <property type="entry name" value="MFS general substrate transporter"/>
    <property type="match status" value="1"/>
</dbReference>
<keyword evidence="5" id="KW-1003">Cell membrane</keyword>
<dbReference type="OrthoDB" id="9793120at2"/>
<feature type="transmembrane region" description="Helical" evidence="5">
    <location>
        <begin position="78"/>
        <end position="103"/>
    </location>
</feature>
<feature type="transmembrane region" description="Helical" evidence="5">
    <location>
        <begin position="200"/>
        <end position="221"/>
    </location>
</feature>
<dbReference type="SUPFAM" id="SSF53335">
    <property type="entry name" value="S-adenosyl-L-methionine-dependent methyltransferases"/>
    <property type="match status" value="1"/>
</dbReference>
<comment type="function">
    <text evidence="5">Catalyzes the irreversible transfer of a propylamine group from the amino donor S-adenosylmethioninamine (decarboxy-AdoMet) to putrescine (1,4-diaminobutane) to yield spermidine.</text>
</comment>
<keyword evidence="5" id="KW-0812">Transmembrane</keyword>
<dbReference type="NCBIfam" id="NF002956">
    <property type="entry name" value="PRK03612.1"/>
    <property type="match status" value="1"/>
</dbReference>
<evidence type="ECO:0000256" key="6">
    <source>
        <dbReference type="PROSITE-ProRule" id="PRU00354"/>
    </source>
</evidence>
<dbReference type="HAMAP" id="MF_00198">
    <property type="entry name" value="Spermidine_synth"/>
    <property type="match status" value="1"/>
</dbReference>
<sequence length="510" mass="57631">MKTPLTDINAKQAGVLLFSILIVALCGIVYELIIGTVSSYLLGNSVHQFSLTIGFFMFAMGVGSMISKYFDDQFVRNFIFVEIAIALVGGICSILLFIAFPMARALYELVMYSLILIIGALVGMEIPILTSLLAQKRSLKESIANVMSLDYVGALIGSVSFPLLLLPSLGLVQSSFAIGLINILVATINVIVFRHYLRHYHAMLLSCIGILVLLTGCIFYGTVLTRFAEKHLYFDQVIYSTQTPYQKLVVTRSTTTREQRLYIDGHIQFSSRDEYRYHEYLVHPVMSIPGPRKNVLILGGGDGLAAREVLKYDDVETIHLVDIDPEMLRIANELPMLRRLNKGSLDAEKLTAFSQDAFSFINEPGIDYDRVIIDMPDPHNEAINKLYSREFYTMIKRRMTPEGILVSQSSSPFFTRHVFWCIEQTLDHVFDNTLSYHTALPSFGIWGFNMARNNVAFPADIEFNIETRALTQASMQAARNFDKDIAKVETTVNSIMEPKLYHLYIEDLRR</sequence>
<dbReference type="InterPro" id="IPR030374">
    <property type="entry name" value="PABS"/>
</dbReference>
<feature type="domain" description="PABS" evidence="7">
    <location>
        <begin position="209"/>
        <end position="453"/>
    </location>
</feature>
<dbReference type="EC" id="2.5.1.16" evidence="5"/>
<dbReference type="HOGENOM" id="CLU_034289_1_0_6"/>
<dbReference type="AlphaFoldDB" id="Q21LE5"/>
<dbReference type="KEGG" id="sde:Sde_1222"/>
<feature type="binding site" evidence="5">
    <location>
        <position position="278"/>
    </location>
    <ligand>
        <name>spermidine</name>
        <dbReference type="ChEBI" id="CHEBI:57834"/>
    </ligand>
</feature>
<feature type="transmembrane region" description="Helical" evidence="5">
    <location>
        <begin position="171"/>
        <end position="193"/>
    </location>
</feature>
<dbReference type="GeneID" id="98612900"/>
<dbReference type="PROSITE" id="PS01330">
    <property type="entry name" value="PABS_1"/>
    <property type="match status" value="1"/>
</dbReference>
<feature type="transmembrane region" description="Helical" evidence="5">
    <location>
        <begin position="146"/>
        <end position="165"/>
    </location>
</feature>
<evidence type="ECO:0000313" key="8">
    <source>
        <dbReference type="EMBL" id="ABD80484.1"/>
    </source>
</evidence>
<dbReference type="eggNOG" id="COG4262">
    <property type="taxonomic scope" value="Bacteria"/>
</dbReference>
<organism evidence="8 9">
    <name type="scientific">Saccharophagus degradans (strain 2-40 / ATCC 43961 / DSM 17024)</name>
    <dbReference type="NCBI Taxonomy" id="203122"/>
    <lineage>
        <taxon>Bacteria</taxon>
        <taxon>Pseudomonadati</taxon>
        <taxon>Pseudomonadota</taxon>
        <taxon>Gammaproteobacteria</taxon>
        <taxon>Cellvibrionales</taxon>
        <taxon>Cellvibrionaceae</taxon>
        <taxon>Saccharophagus</taxon>
    </lineage>
</organism>
<reference evidence="8 9" key="1">
    <citation type="journal article" date="2008" name="PLoS Genet.">
        <title>Complete genome sequence of the complex carbohydrate-degrading marine bacterium, Saccharophagus degradans strain 2-40 T.</title>
        <authorList>
            <person name="Weiner R.M."/>
            <person name="Taylor L.E.II."/>
            <person name="Henrissat B."/>
            <person name="Hauser L."/>
            <person name="Land M."/>
            <person name="Coutinho P.M."/>
            <person name="Rancurel C."/>
            <person name="Saunders E.H."/>
            <person name="Longmire A.G."/>
            <person name="Zhang H."/>
            <person name="Bayer E.A."/>
            <person name="Gilbert H.J."/>
            <person name="Larimer F."/>
            <person name="Zhulin I.B."/>
            <person name="Ekborg N.A."/>
            <person name="Lamed R."/>
            <person name="Richardson P.M."/>
            <person name="Borovok I."/>
            <person name="Hutcheson S."/>
        </authorList>
    </citation>
    <scope>NUCLEOTIDE SEQUENCE [LARGE SCALE GENOMIC DNA]</scope>
    <source>
        <strain evidence="9">2-40 / ATCC 43961 / DSM 17024</strain>
    </source>
</reference>
<keyword evidence="3 5" id="KW-0745">Spermidine biosynthesis</keyword>
<feature type="transmembrane region" description="Helical" evidence="5">
    <location>
        <begin position="46"/>
        <end position="66"/>
    </location>
</feature>
<dbReference type="GO" id="GO:0005886">
    <property type="term" value="C:plasma membrane"/>
    <property type="evidence" value="ECO:0007669"/>
    <property type="project" value="UniProtKB-SubCell"/>
</dbReference>
<feature type="active site" description="Proton acceptor" evidence="5 6">
    <location>
        <position position="374"/>
    </location>
</feature>
<feature type="binding site" evidence="5">
    <location>
        <position position="246"/>
    </location>
    <ligand>
        <name>S-methyl-5'-thioadenosine</name>
        <dbReference type="ChEBI" id="CHEBI:17509"/>
    </ligand>
</feature>
<comment type="subunit">
    <text evidence="5">Homodimer or homotetramer.</text>
</comment>
<accession>Q21LE5</accession>
<dbReference type="Proteomes" id="UP000001947">
    <property type="component" value="Chromosome"/>
</dbReference>
<keyword evidence="2 5" id="KW-0808">Transferase</keyword>
<evidence type="ECO:0000256" key="2">
    <source>
        <dbReference type="ARBA" id="ARBA00022679"/>
    </source>
</evidence>
<dbReference type="InterPro" id="IPR001045">
    <property type="entry name" value="Spermi_synthase"/>
</dbReference>
<evidence type="ECO:0000256" key="5">
    <source>
        <dbReference type="HAMAP-Rule" id="MF_00198"/>
    </source>
</evidence>
<gene>
    <name evidence="5" type="primary">speE</name>
    <name evidence="8" type="ordered locus">Sde_1222</name>
</gene>
<dbReference type="PANTHER" id="PTHR43317:SF1">
    <property type="entry name" value="THERMOSPERMINE SYNTHASE ACAULIS5"/>
    <property type="match status" value="1"/>
</dbReference>
<dbReference type="PROSITE" id="PS51006">
    <property type="entry name" value="PABS_2"/>
    <property type="match status" value="1"/>
</dbReference>
<dbReference type="GO" id="GO:0008295">
    <property type="term" value="P:spermidine biosynthetic process"/>
    <property type="evidence" value="ECO:0007669"/>
    <property type="project" value="UniProtKB-UniRule"/>
</dbReference>
<evidence type="ECO:0000259" key="7">
    <source>
        <dbReference type="PROSITE" id="PS51006"/>
    </source>
</evidence>
<protein>
    <recommendedName>
        <fullName evidence="5">Polyamine aminopropyltransferase</fullName>
    </recommendedName>
    <alternativeName>
        <fullName evidence="5">Putrescine aminopropyltransferase</fullName>
        <shortName evidence="5">PAPT</shortName>
    </alternativeName>
    <alternativeName>
        <fullName evidence="5">Spermidine synthase</fullName>
        <shortName evidence="5">SPDS</shortName>
        <shortName evidence="5">SPDSY</shortName>
        <ecNumber evidence="5">2.5.1.16</ecNumber>
    </alternativeName>
</protein>
<comment type="subcellular location">
    <subcellularLocation>
        <location evidence="5">Cell membrane</location>
        <topology evidence="5">Multi-pass membrane protein</topology>
    </subcellularLocation>
</comment>
<proteinExistence type="inferred from homology"/>
<dbReference type="STRING" id="203122.Sde_1222"/>
<comment type="similarity">
    <text evidence="1 5">Belongs to the spermidine/spermine synthase family.</text>
</comment>
<keyword evidence="9" id="KW-1185">Reference proteome</keyword>
<dbReference type="InterPro" id="IPR030373">
    <property type="entry name" value="PABS_CS"/>
</dbReference>
<feature type="transmembrane region" description="Helical" evidence="5">
    <location>
        <begin position="109"/>
        <end position="134"/>
    </location>
</feature>
<feature type="binding site" evidence="5">
    <location>
        <position position="322"/>
    </location>
    <ligand>
        <name>S-methyl-5'-thioadenosine</name>
        <dbReference type="ChEBI" id="CHEBI:17509"/>
    </ligand>
</feature>
<dbReference type="GO" id="GO:0004766">
    <property type="term" value="F:spermidine synthase activity"/>
    <property type="evidence" value="ECO:0007669"/>
    <property type="project" value="UniProtKB-UniRule"/>
</dbReference>
<dbReference type="Gene3D" id="3.40.50.150">
    <property type="entry name" value="Vaccinia Virus protein VP39"/>
    <property type="match status" value="1"/>
</dbReference>
<dbReference type="GO" id="GO:0010487">
    <property type="term" value="F:thermospermine synthase activity"/>
    <property type="evidence" value="ECO:0007669"/>
    <property type="project" value="UniProtKB-ARBA"/>
</dbReference>
<feature type="binding site" evidence="5">
    <location>
        <begin position="356"/>
        <end position="357"/>
    </location>
    <ligand>
        <name>S-methyl-5'-thioadenosine</name>
        <dbReference type="ChEBI" id="CHEBI:17509"/>
    </ligand>
</feature>
<evidence type="ECO:0000313" key="9">
    <source>
        <dbReference type="Proteomes" id="UP000001947"/>
    </source>
</evidence>
<keyword evidence="4 5" id="KW-0620">Polyamine biosynthesis</keyword>
<keyword evidence="5" id="KW-0472">Membrane</keyword>
<dbReference type="PANTHER" id="PTHR43317">
    <property type="entry name" value="THERMOSPERMINE SYNTHASE ACAULIS5"/>
    <property type="match status" value="1"/>
</dbReference>
<evidence type="ECO:0000256" key="1">
    <source>
        <dbReference type="ARBA" id="ARBA00007867"/>
    </source>
</evidence>
<dbReference type="UniPathway" id="UPA00248">
    <property type="reaction ID" value="UER00314"/>
</dbReference>
<dbReference type="InterPro" id="IPR029063">
    <property type="entry name" value="SAM-dependent_MTases_sf"/>
</dbReference>
<comment type="catalytic activity">
    <reaction evidence="5">
        <text>S-adenosyl 3-(methylsulfanyl)propylamine + putrescine = S-methyl-5'-thioadenosine + spermidine + H(+)</text>
        <dbReference type="Rhea" id="RHEA:12721"/>
        <dbReference type="ChEBI" id="CHEBI:15378"/>
        <dbReference type="ChEBI" id="CHEBI:17509"/>
        <dbReference type="ChEBI" id="CHEBI:57443"/>
        <dbReference type="ChEBI" id="CHEBI:57834"/>
        <dbReference type="ChEBI" id="CHEBI:326268"/>
        <dbReference type="EC" id="2.5.1.16"/>
    </reaction>
</comment>
<comment type="pathway">
    <text evidence="5">Amine and polyamine biosynthesis; spermidine biosynthesis; spermidine from putrescine: step 1/1.</text>
</comment>
<name>Q21LE5_SACD2</name>
<feature type="transmembrane region" description="Helical" evidence="5">
    <location>
        <begin position="12"/>
        <end position="34"/>
    </location>
</feature>
<feature type="binding site" evidence="5">
    <location>
        <position position="302"/>
    </location>
    <ligand>
        <name>spermidine</name>
        <dbReference type="ChEBI" id="CHEBI:57834"/>
    </ligand>
</feature>
<dbReference type="CDD" id="cd02440">
    <property type="entry name" value="AdoMet_MTases"/>
    <property type="match status" value="1"/>
</dbReference>
<evidence type="ECO:0000256" key="4">
    <source>
        <dbReference type="ARBA" id="ARBA00023115"/>
    </source>
</evidence>
<dbReference type="RefSeq" id="WP_011467704.1">
    <property type="nucleotide sequence ID" value="NC_007912.1"/>
</dbReference>
<evidence type="ECO:0000256" key="3">
    <source>
        <dbReference type="ARBA" id="ARBA00023066"/>
    </source>
</evidence>
<dbReference type="EMBL" id="CP000282">
    <property type="protein sequence ID" value="ABD80484.1"/>
    <property type="molecule type" value="Genomic_DNA"/>
</dbReference>
<dbReference type="InterPro" id="IPR036259">
    <property type="entry name" value="MFS_trans_sf"/>
</dbReference>
<dbReference type="Pfam" id="PF01564">
    <property type="entry name" value="Spermine_synth"/>
    <property type="match status" value="1"/>
</dbReference>
<comment type="caution">
    <text evidence="5">Lacks conserved residue(s) required for the propagation of feature annotation.</text>
</comment>